<feature type="domain" description="Glycosyl hydrolase family 32 N-terminal" evidence="6">
    <location>
        <begin position="58"/>
        <end position="416"/>
    </location>
</feature>
<evidence type="ECO:0000259" key="7">
    <source>
        <dbReference type="Pfam" id="PF08244"/>
    </source>
</evidence>
<evidence type="ECO:0000256" key="4">
    <source>
        <dbReference type="RuleBase" id="RU362110"/>
    </source>
</evidence>
<dbReference type="Proteomes" id="UP000237631">
    <property type="component" value="Unassembled WGS sequence"/>
</dbReference>
<dbReference type="AlphaFoldDB" id="A0A2S6C7B7"/>
<keyword evidence="9" id="KW-1185">Reference proteome</keyword>
<dbReference type="InterPro" id="IPR001362">
    <property type="entry name" value="Glyco_hydro_32"/>
</dbReference>
<dbReference type="Pfam" id="PF00251">
    <property type="entry name" value="Glyco_hydro_32N"/>
    <property type="match status" value="1"/>
</dbReference>
<keyword evidence="5" id="KW-0732">Signal</keyword>
<dbReference type="CDD" id="cd18621">
    <property type="entry name" value="GH32_XdINV-like"/>
    <property type="match status" value="1"/>
</dbReference>
<dbReference type="InterPro" id="IPR023296">
    <property type="entry name" value="Glyco_hydro_beta-prop_sf"/>
</dbReference>
<dbReference type="GO" id="GO:0005737">
    <property type="term" value="C:cytoplasm"/>
    <property type="evidence" value="ECO:0007669"/>
    <property type="project" value="TreeGrafter"/>
</dbReference>
<evidence type="ECO:0000256" key="5">
    <source>
        <dbReference type="SAM" id="SignalP"/>
    </source>
</evidence>
<reference evidence="9" key="1">
    <citation type="journal article" date="2017" name="bioRxiv">
        <title>Conservation of a gene cluster reveals novel cercosporin biosynthetic mechanisms and extends production to the genus Colletotrichum.</title>
        <authorList>
            <person name="de Jonge R."/>
            <person name="Ebert M.K."/>
            <person name="Huitt-Roehl C.R."/>
            <person name="Pal P."/>
            <person name="Suttle J.C."/>
            <person name="Spanner R.E."/>
            <person name="Neubauer J.D."/>
            <person name="Jurick W.M.II."/>
            <person name="Stott K.A."/>
            <person name="Secor G.A."/>
            <person name="Thomma B.P.H.J."/>
            <person name="Van de Peer Y."/>
            <person name="Townsend C.A."/>
            <person name="Bolton M.D."/>
        </authorList>
    </citation>
    <scope>NUCLEOTIDE SEQUENCE [LARGE SCALE GENOMIC DNA]</scope>
    <source>
        <strain evidence="9">CBS538.71</strain>
    </source>
</reference>
<name>A0A2S6C7B7_9PEZI</name>
<dbReference type="InterPro" id="IPR013189">
    <property type="entry name" value="Glyco_hydro_32_C"/>
</dbReference>
<gene>
    <name evidence="8" type="ORF">CBER1_03732</name>
</gene>
<evidence type="ECO:0000259" key="6">
    <source>
        <dbReference type="Pfam" id="PF00251"/>
    </source>
</evidence>
<proteinExistence type="inferred from homology"/>
<evidence type="ECO:0008006" key="10">
    <source>
        <dbReference type="Google" id="ProtNLM"/>
    </source>
</evidence>
<evidence type="ECO:0000313" key="9">
    <source>
        <dbReference type="Proteomes" id="UP000237631"/>
    </source>
</evidence>
<dbReference type="Gene3D" id="2.60.120.560">
    <property type="entry name" value="Exo-inulinase, domain 1"/>
    <property type="match status" value="1"/>
</dbReference>
<keyword evidence="2 4" id="KW-0378">Hydrolase</keyword>
<evidence type="ECO:0000256" key="2">
    <source>
        <dbReference type="ARBA" id="ARBA00022801"/>
    </source>
</evidence>
<dbReference type="SUPFAM" id="SSF75005">
    <property type="entry name" value="Arabinanase/levansucrase/invertase"/>
    <property type="match status" value="1"/>
</dbReference>
<sequence>MRSTTTAAAVLAAAPLAYGWNLPNVFKRQNDQCDTITTEEIKNLPNNALFTRWRPQSHFIAPAGWMNDPAGFMYDPVRDEYHGHYQWHPNHINWGNISWGGAVSKDLINWEDQGGWRDAEALALGPTGNGSHDGLGIFSGSALSVNLQGEQDGTLLLFYTGAQFLPTKWLFPYTRGTESQSMALSTDGGKTWERLENDPVINASTNEPPMNWDLTGFRDPFIEPNPELDALRGVEKHFYSVWGSGIKGVGPRMPLWAAPANDLTNWTFLGSLWEPAQNTSLGPILSTGQYAYNFELSGFFRLKDRAGEDHWYTNMGTEGGGGPDVPFHTNAQWQLWNEGEVVRRQNGSVEFIPTIGGAGDWGLGYAATSFNDTKNDRRVQYAWIKEDNLGDQALFSAPQQGFQGALTIPRELFVHEVDGVTNTTELTEAKFVTVKNGTAFTLGVRPVEDVADGLREGATYADFAPRTYDRSTILQSNTTSHVNIKATVKNATGPVGLTIGASPDGEEFTNIIYEPSNYTILVDRRQSTTMDLFNRETITGYFQPYQLLSTTETEEISFDVWVDGSAVEIYVNERFALSARIYPSKTCSTGWGVFVGEDSEAEFGQIEAWDGTKNVWPQRPANSSSELVIDTPEETNNGAWWIGN</sequence>
<dbReference type="SUPFAM" id="SSF49899">
    <property type="entry name" value="Concanavalin A-like lectins/glucanases"/>
    <property type="match status" value="1"/>
</dbReference>
<dbReference type="EMBL" id="PNEN01000536">
    <property type="protein sequence ID" value="PPJ55609.1"/>
    <property type="molecule type" value="Genomic_DNA"/>
</dbReference>
<dbReference type="SMART" id="SM00640">
    <property type="entry name" value="Glyco_32"/>
    <property type="match status" value="1"/>
</dbReference>
<dbReference type="GO" id="GO:0005987">
    <property type="term" value="P:sucrose catabolic process"/>
    <property type="evidence" value="ECO:0007669"/>
    <property type="project" value="TreeGrafter"/>
</dbReference>
<keyword evidence="3 4" id="KW-0326">Glycosidase</keyword>
<dbReference type="PANTHER" id="PTHR42800">
    <property type="entry name" value="EXOINULINASE INUD (AFU_ORTHOLOGUE AFUA_5G00480)"/>
    <property type="match status" value="1"/>
</dbReference>
<accession>A0A2S6C7B7</accession>
<evidence type="ECO:0000256" key="1">
    <source>
        <dbReference type="ARBA" id="ARBA00009902"/>
    </source>
</evidence>
<feature type="chain" id="PRO_5015572061" description="Glycosyl hydrolase family 32 N-terminal domain-containing protein" evidence="5">
    <location>
        <begin position="20"/>
        <end position="644"/>
    </location>
</feature>
<organism evidence="8 9">
    <name type="scientific">Cercospora berteroae</name>
    <dbReference type="NCBI Taxonomy" id="357750"/>
    <lineage>
        <taxon>Eukaryota</taxon>
        <taxon>Fungi</taxon>
        <taxon>Dikarya</taxon>
        <taxon>Ascomycota</taxon>
        <taxon>Pezizomycotina</taxon>
        <taxon>Dothideomycetes</taxon>
        <taxon>Dothideomycetidae</taxon>
        <taxon>Mycosphaerellales</taxon>
        <taxon>Mycosphaerellaceae</taxon>
        <taxon>Cercospora</taxon>
    </lineage>
</organism>
<dbReference type="PANTHER" id="PTHR42800:SF3">
    <property type="entry name" value="GLYCOSYL HYDROLASE FAMILY 32 N-TERMINAL DOMAIN-CONTAINING PROTEIN"/>
    <property type="match status" value="1"/>
</dbReference>
<dbReference type="Pfam" id="PF08244">
    <property type="entry name" value="Glyco_hydro_32C"/>
    <property type="match status" value="1"/>
</dbReference>
<feature type="signal peptide" evidence="5">
    <location>
        <begin position="1"/>
        <end position="19"/>
    </location>
</feature>
<dbReference type="Gene3D" id="2.115.10.20">
    <property type="entry name" value="Glycosyl hydrolase domain, family 43"/>
    <property type="match status" value="1"/>
</dbReference>
<dbReference type="STRING" id="357750.A0A2S6C7B7"/>
<comment type="caution">
    <text evidence="8">The sequence shown here is derived from an EMBL/GenBank/DDBJ whole genome shotgun (WGS) entry which is preliminary data.</text>
</comment>
<dbReference type="InterPro" id="IPR013320">
    <property type="entry name" value="ConA-like_dom_sf"/>
</dbReference>
<evidence type="ECO:0000313" key="8">
    <source>
        <dbReference type="EMBL" id="PPJ55609.1"/>
    </source>
</evidence>
<comment type="similarity">
    <text evidence="1 4">Belongs to the glycosyl hydrolase 32 family.</text>
</comment>
<protein>
    <recommendedName>
        <fullName evidence="10">Glycosyl hydrolase family 32 N-terminal domain-containing protein</fullName>
    </recommendedName>
</protein>
<feature type="domain" description="Glycosyl hydrolase family 32 C-terminal" evidence="7">
    <location>
        <begin position="474"/>
        <end position="610"/>
    </location>
</feature>
<dbReference type="GO" id="GO:0004575">
    <property type="term" value="F:sucrose alpha-glucosidase activity"/>
    <property type="evidence" value="ECO:0007669"/>
    <property type="project" value="TreeGrafter"/>
</dbReference>
<evidence type="ECO:0000256" key="3">
    <source>
        <dbReference type="ARBA" id="ARBA00023295"/>
    </source>
</evidence>
<dbReference type="OrthoDB" id="202537at2759"/>
<dbReference type="InterPro" id="IPR013148">
    <property type="entry name" value="Glyco_hydro_32_N"/>
</dbReference>